<reference evidence="2 3" key="1">
    <citation type="submission" date="2020-03" db="EMBL/GenBank/DDBJ databases">
        <title>Sequencing the genomes of 1000 actinobacteria strains.</title>
        <authorList>
            <person name="Klenk H.-P."/>
        </authorList>
    </citation>
    <scope>NUCLEOTIDE SEQUENCE [LARGE SCALE GENOMIC DNA]</scope>
    <source>
        <strain evidence="2 3">DSM 45685</strain>
    </source>
</reference>
<dbReference type="InterPro" id="IPR019681">
    <property type="entry name" value="DUF2530"/>
</dbReference>
<keyword evidence="2" id="KW-0436">Ligase</keyword>
<organism evidence="2 3">
    <name type="scientific">Saccharomonospora amisosensis</name>
    <dbReference type="NCBI Taxonomy" id="1128677"/>
    <lineage>
        <taxon>Bacteria</taxon>
        <taxon>Bacillati</taxon>
        <taxon>Actinomycetota</taxon>
        <taxon>Actinomycetes</taxon>
        <taxon>Pseudonocardiales</taxon>
        <taxon>Pseudonocardiaceae</taxon>
        <taxon>Saccharomonospora</taxon>
    </lineage>
</organism>
<dbReference type="EMBL" id="JAAOYM010000001">
    <property type="protein sequence ID" value="NIJ10323.1"/>
    <property type="molecule type" value="Genomic_DNA"/>
</dbReference>
<gene>
    <name evidence="2" type="ORF">FHU38_000667</name>
</gene>
<keyword evidence="1" id="KW-0812">Transmembrane</keyword>
<accession>A0A7X5ULP7</accession>
<dbReference type="RefSeq" id="WP_167166359.1">
    <property type="nucleotide sequence ID" value="NZ_JAAOYM010000001.1"/>
</dbReference>
<evidence type="ECO:0000256" key="1">
    <source>
        <dbReference type="SAM" id="Phobius"/>
    </source>
</evidence>
<keyword evidence="1" id="KW-1133">Transmembrane helix</keyword>
<keyword evidence="1" id="KW-0472">Membrane</keyword>
<dbReference type="Proteomes" id="UP000545493">
    <property type="component" value="Unassembled WGS sequence"/>
</dbReference>
<keyword evidence="3" id="KW-1185">Reference proteome</keyword>
<proteinExistence type="predicted"/>
<dbReference type="Pfam" id="PF10745">
    <property type="entry name" value="DUF2530"/>
    <property type="match status" value="1"/>
</dbReference>
<dbReference type="GO" id="GO:0016874">
    <property type="term" value="F:ligase activity"/>
    <property type="evidence" value="ECO:0007669"/>
    <property type="project" value="UniProtKB-KW"/>
</dbReference>
<protein>
    <submittedName>
        <fullName evidence="2">O-antigen ligase</fullName>
    </submittedName>
</protein>
<feature type="transmembrane region" description="Helical" evidence="1">
    <location>
        <begin position="53"/>
        <end position="74"/>
    </location>
</feature>
<sequence>MDVPSDPSRTKGRFRPTPQLPRSLVNLWPPMILGTVLWFLAFAVLLITGVRGVWLWTTLAGGGLGIVGMGIMLWQRATARRGSRPTPHGL</sequence>
<name>A0A7X5ULP7_9PSEU</name>
<dbReference type="AlphaFoldDB" id="A0A7X5ULP7"/>
<evidence type="ECO:0000313" key="2">
    <source>
        <dbReference type="EMBL" id="NIJ10323.1"/>
    </source>
</evidence>
<comment type="caution">
    <text evidence="2">The sequence shown here is derived from an EMBL/GenBank/DDBJ whole genome shotgun (WGS) entry which is preliminary data.</text>
</comment>
<evidence type="ECO:0000313" key="3">
    <source>
        <dbReference type="Proteomes" id="UP000545493"/>
    </source>
</evidence>
<feature type="transmembrane region" description="Helical" evidence="1">
    <location>
        <begin position="24"/>
        <end position="47"/>
    </location>
</feature>